<proteinExistence type="inferred from homology"/>
<comment type="catalytic activity">
    <reaction evidence="1">
        <text>9,9'-di-cis-zeta-carotene + 2 a quinone = 7,7',9,9'-tetra-cis-lycopene + 2 a quinol</text>
        <dbReference type="Rhea" id="RHEA:30955"/>
        <dbReference type="ChEBI" id="CHEBI:24646"/>
        <dbReference type="ChEBI" id="CHEBI:48716"/>
        <dbReference type="ChEBI" id="CHEBI:62466"/>
        <dbReference type="ChEBI" id="CHEBI:132124"/>
        <dbReference type="EC" id="1.3.5.6"/>
    </reaction>
</comment>
<comment type="pathway">
    <text evidence="2">Carotenoid biosynthesis; lycopene biosynthesis.</text>
</comment>
<dbReference type="Pfam" id="PF01593">
    <property type="entry name" value="Amino_oxidase"/>
    <property type="match status" value="1"/>
</dbReference>
<feature type="domain" description="Amine oxidase" evidence="8">
    <location>
        <begin position="10"/>
        <end position="474"/>
    </location>
</feature>
<dbReference type="Proteomes" id="UP000607281">
    <property type="component" value="Unassembled WGS sequence"/>
</dbReference>
<keyword evidence="10" id="KW-1185">Reference proteome</keyword>
<keyword evidence="6 9" id="KW-0560">Oxidoreductase</keyword>
<comment type="caution">
    <text evidence="9">The sequence shown here is derived from an EMBL/GenBank/DDBJ whole genome shotgun (WGS) entry which is preliminary data.</text>
</comment>
<dbReference type="EC" id="1.3.5.6" evidence="4 7"/>
<evidence type="ECO:0000256" key="1">
    <source>
        <dbReference type="ARBA" id="ARBA00000914"/>
    </source>
</evidence>
<reference evidence="9 10" key="1">
    <citation type="journal article" date="2020" name="ISME J.">
        <title>Comparative genomics reveals insights into cyanobacterial evolution and habitat adaptation.</title>
        <authorList>
            <person name="Chen M.Y."/>
            <person name="Teng W.K."/>
            <person name="Zhao L."/>
            <person name="Hu C.X."/>
            <person name="Zhou Y.K."/>
            <person name="Han B.P."/>
            <person name="Song L.R."/>
            <person name="Shu W.S."/>
        </authorList>
    </citation>
    <scope>NUCLEOTIDE SEQUENCE [LARGE SCALE GENOMIC DNA]</scope>
    <source>
        <strain evidence="9 10">FACHB-260</strain>
    </source>
</reference>
<sequence length="479" mass="53605">MRVAIIGAGLAGLATAIDLADAGCEVQIFESRPFVGGKVGSWIDGDGNHIEMGLHVFFGCYYQLFELMNKVGAFSHLRLKEHTHTFVNRGGKLGALDFRFFTGAPFNGLKAFFTTSQLSLQDKLQNAIALGTSPIVRGLIDFDGAMRTIRNLDKISFADWFRSHGGSNGSIKRMWNPIAYALGFIDCENISARCMLTIFQFFAVRSEASVLRMLEGSPDEYLHQPILKYLEARGTKVYTRRQVREIKYAEVEGANRVTGIVVAQGDEIEEITADAYVCACDIPGIQRVLPQEWRKWSEFDNIYKLDAVPVATVQMRFDGWVTELQDENRRKQLKEAAGLDNLLYTADADFSCFADLALTSPSDYYRQGQGSLLQLVLTPGDPFIKQSNEAIAQHVLKQVHELFPSSRELNMTWYSVVKLAQSLYREAPGMDVYRPNQKTPIANFFLAGSYTQQDYIDSMEGATVSGRRAAKAILEDLKK</sequence>
<protein>
    <recommendedName>
        <fullName evidence="4 7">9,9'-di-cis-zeta-carotene desaturase</fullName>
        <ecNumber evidence="4 7">1.3.5.6</ecNumber>
    </recommendedName>
</protein>
<evidence type="ECO:0000259" key="8">
    <source>
        <dbReference type="Pfam" id="PF01593"/>
    </source>
</evidence>
<accession>A0ABR8CLF1</accession>
<dbReference type="SUPFAM" id="SSF51905">
    <property type="entry name" value="FAD/NAD(P)-binding domain"/>
    <property type="match status" value="1"/>
</dbReference>
<dbReference type="InterPro" id="IPR014103">
    <property type="entry name" value="Zeta_caro_desat"/>
</dbReference>
<evidence type="ECO:0000256" key="6">
    <source>
        <dbReference type="ARBA" id="ARBA00023002"/>
    </source>
</evidence>
<dbReference type="PANTHER" id="PTHR42923">
    <property type="entry name" value="PROTOPORPHYRINOGEN OXIDASE"/>
    <property type="match status" value="1"/>
</dbReference>
<evidence type="ECO:0000313" key="9">
    <source>
        <dbReference type="EMBL" id="MBD2343378.1"/>
    </source>
</evidence>
<organism evidence="9 10">
    <name type="scientific">Anabaena subtropica FACHB-260</name>
    <dbReference type="NCBI Taxonomy" id="2692884"/>
    <lineage>
        <taxon>Bacteria</taxon>
        <taxon>Bacillati</taxon>
        <taxon>Cyanobacteriota</taxon>
        <taxon>Cyanophyceae</taxon>
        <taxon>Nostocales</taxon>
        <taxon>Nostocaceae</taxon>
        <taxon>Anabaena</taxon>
    </lineage>
</organism>
<dbReference type="Gene3D" id="3.50.50.60">
    <property type="entry name" value="FAD/NAD(P)-binding domain"/>
    <property type="match status" value="2"/>
</dbReference>
<dbReference type="RefSeq" id="WP_190405855.1">
    <property type="nucleotide sequence ID" value="NZ_JACJRF010000005.1"/>
</dbReference>
<keyword evidence="5" id="KW-0125">Carotenoid biosynthesis</keyword>
<dbReference type="InterPro" id="IPR002937">
    <property type="entry name" value="Amino_oxidase"/>
</dbReference>
<evidence type="ECO:0000256" key="2">
    <source>
        <dbReference type="ARBA" id="ARBA00004900"/>
    </source>
</evidence>
<evidence type="ECO:0000256" key="4">
    <source>
        <dbReference type="ARBA" id="ARBA00012788"/>
    </source>
</evidence>
<dbReference type="InterPro" id="IPR050464">
    <property type="entry name" value="Zeta_carotene_desat/Oxidored"/>
</dbReference>
<dbReference type="NCBIfam" id="TIGR02732">
    <property type="entry name" value="zeta_caro_desat"/>
    <property type="match status" value="1"/>
</dbReference>
<evidence type="ECO:0000256" key="5">
    <source>
        <dbReference type="ARBA" id="ARBA00022746"/>
    </source>
</evidence>
<evidence type="ECO:0000313" key="10">
    <source>
        <dbReference type="Proteomes" id="UP000607281"/>
    </source>
</evidence>
<comment type="similarity">
    <text evidence="3">Belongs to the zeta carotene desaturase family.</text>
</comment>
<dbReference type="InterPro" id="IPR036188">
    <property type="entry name" value="FAD/NAD-bd_sf"/>
</dbReference>
<dbReference type="EMBL" id="JACJRF010000005">
    <property type="protein sequence ID" value="MBD2343378.1"/>
    <property type="molecule type" value="Genomic_DNA"/>
</dbReference>
<dbReference type="PANTHER" id="PTHR42923:SF41">
    <property type="entry name" value="ZETA-CAROTENE DESATURASE, CHLOROPLASTIC_CHROMOPLASTIC"/>
    <property type="match status" value="1"/>
</dbReference>
<gene>
    <name evidence="9" type="primary">zds</name>
    <name evidence="9" type="ORF">H6G18_04355</name>
</gene>
<name>A0ABR8CLF1_9NOST</name>
<dbReference type="GO" id="GO:0016719">
    <property type="term" value="F:9,9'-di-cis-zeta-carotene desaturase activity"/>
    <property type="evidence" value="ECO:0007669"/>
    <property type="project" value="UniProtKB-EC"/>
</dbReference>
<dbReference type="PRINTS" id="PR00419">
    <property type="entry name" value="ADXRDTASE"/>
</dbReference>
<evidence type="ECO:0000256" key="3">
    <source>
        <dbReference type="ARBA" id="ARBA00010192"/>
    </source>
</evidence>
<evidence type="ECO:0000256" key="7">
    <source>
        <dbReference type="NCBIfam" id="TIGR02732"/>
    </source>
</evidence>